<proteinExistence type="predicted"/>
<evidence type="ECO:0000313" key="4">
    <source>
        <dbReference type="EMBL" id="EPX87391.1"/>
    </source>
</evidence>
<keyword evidence="1" id="KW-0274">FAD</keyword>
<dbReference type="InterPro" id="IPR051264">
    <property type="entry name" value="FAD-oxidored/transferase_4"/>
</dbReference>
<evidence type="ECO:0000259" key="3">
    <source>
        <dbReference type="PROSITE" id="PS51387"/>
    </source>
</evidence>
<evidence type="ECO:0000256" key="1">
    <source>
        <dbReference type="ARBA" id="ARBA00022827"/>
    </source>
</evidence>
<name>S9R135_9RHOB</name>
<reference evidence="4 5" key="1">
    <citation type="journal article" date="2013" name="Stand. Genomic Sci.">
        <title>Genome sequence of the reddish-pigmented Rubellimicrobium thermophilum type strain (DSM 16684(T)), a member of the Roseobacter clade.</title>
        <authorList>
            <person name="Fiebig A."/>
            <person name="Riedel T."/>
            <person name="Gronow S."/>
            <person name="Petersen J."/>
            <person name="Klenk H.P."/>
            <person name="Goker M."/>
        </authorList>
    </citation>
    <scope>NUCLEOTIDE SEQUENCE [LARGE SCALE GENOMIC DNA]</scope>
    <source>
        <strain evidence="4 5">DSM 16684</strain>
    </source>
</reference>
<sequence length="181" mass="18869">MPLSAEVRPADLSPADEAFAARLRERLPPSAFREATEAELTEPRGRFRGDGLLVLPGSTAEVATVLALCHEARVPVVPRGGGTGLVGGQIMPPGGPRPVILGLERMARIRSIHPEENVLVAEAGATLASVQEAAPGPGGSFPFRWPPRDRRGSAGSSPPMRGEPRFCAGAMRAPSASGSRP</sequence>
<dbReference type="PANTHER" id="PTHR43716">
    <property type="entry name" value="D-2-HYDROXYGLUTARATE DEHYDROGENASE, MITOCHONDRIAL"/>
    <property type="match status" value="1"/>
</dbReference>
<dbReference type="EMBL" id="AOLV01000007">
    <property type="protein sequence ID" value="EPX87391.1"/>
    <property type="molecule type" value="Genomic_DNA"/>
</dbReference>
<dbReference type="Pfam" id="PF01565">
    <property type="entry name" value="FAD_binding_4"/>
    <property type="match status" value="1"/>
</dbReference>
<feature type="region of interest" description="Disordered" evidence="2">
    <location>
        <begin position="131"/>
        <end position="181"/>
    </location>
</feature>
<dbReference type="GO" id="GO:0022904">
    <property type="term" value="P:respiratory electron transport chain"/>
    <property type="evidence" value="ECO:0007669"/>
    <property type="project" value="TreeGrafter"/>
</dbReference>
<keyword evidence="1" id="KW-0285">Flavoprotein</keyword>
<dbReference type="HOGENOM" id="CLU_1488007_0_0_5"/>
<dbReference type="Gene3D" id="3.30.465.10">
    <property type="match status" value="1"/>
</dbReference>
<organism evidence="4 5">
    <name type="scientific">Rubellimicrobium thermophilum DSM 16684</name>
    <dbReference type="NCBI Taxonomy" id="1123069"/>
    <lineage>
        <taxon>Bacteria</taxon>
        <taxon>Pseudomonadati</taxon>
        <taxon>Pseudomonadota</taxon>
        <taxon>Alphaproteobacteria</taxon>
        <taxon>Rhodobacterales</taxon>
        <taxon>Roseobacteraceae</taxon>
        <taxon>Rubellimicrobium</taxon>
    </lineage>
</organism>
<dbReference type="GO" id="GO:0071949">
    <property type="term" value="F:FAD binding"/>
    <property type="evidence" value="ECO:0007669"/>
    <property type="project" value="InterPro"/>
</dbReference>
<dbReference type="Proteomes" id="UP000015346">
    <property type="component" value="Unassembled WGS sequence"/>
</dbReference>
<dbReference type="PANTHER" id="PTHR43716:SF2">
    <property type="entry name" value="BLL6224 PROTEIN"/>
    <property type="match status" value="1"/>
</dbReference>
<keyword evidence="5" id="KW-1185">Reference proteome</keyword>
<dbReference type="InterPro" id="IPR016169">
    <property type="entry name" value="FAD-bd_PCMH_sub2"/>
</dbReference>
<evidence type="ECO:0000313" key="5">
    <source>
        <dbReference type="Proteomes" id="UP000015346"/>
    </source>
</evidence>
<dbReference type="STRING" id="1123069.ruthe_00461"/>
<comment type="caution">
    <text evidence="4">The sequence shown here is derived from an EMBL/GenBank/DDBJ whole genome shotgun (WGS) entry which is preliminary data.</text>
</comment>
<protein>
    <submittedName>
        <fullName evidence="4">FAD/FMN-containing dehydrogenase</fullName>
    </submittedName>
</protein>
<dbReference type="InterPro" id="IPR006094">
    <property type="entry name" value="Oxid_FAD_bind_N"/>
</dbReference>
<accession>S9R135</accession>
<evidence type="ECO:0000256" key="2">
    <source>
        <dbReference type="SAM" id="MobiDB-lite"/>
    </source>
</evidence>
<dbReference type="SUPFAM" id="SSF56176">
    <property type="entry name" value="FAD-binding/transporter-associated domain-like"/>
    <property type="match status" value="1"/>
</dbReference>
<gene>
    <name evidence="4" type="ORF">ruthe_00461</name>
</gene>
<dbReference type="InterPro" id="IPR016166">
    <property type="entry name" value="FAD-bd_PCMH"/>
</dbReference>
<dbReference type="PROSITE" id="PS51387">
    <property type="entry name" value="FAD_PCMH"/>
    <property type="match status" value="1"/>
</dbReference>
<dbReference type="InterPro" id="IPR036318">
    <property type="entry name" value="FAD-bd_PCMH-like_sf"/>
</dbReference>
<feature type="domain" description="FAD-binding PCMH-type" evidence="3">
    <location>
        <begin position="46"/>
        <end position="181"/>
    </location>
</feature>
<dbReference type="AlphaFoldDB" id="S9R135"/>